<name>A0AAV4HJZ5_9GAST</name>
<reference evidence="2 3" key="1">
    <citation type="journal article" date="2021" name="Elife">
        <title>Chloroplast acquisition without the gene transfer in kleptoplastic sea slugs, Plakobranchus ocellatus.</title>
        <authorList>
            <person name="Maeda T."/>
            <person name="Takahashi S."/>
            <person name="Yoshida T."/>
            <person name="Shimamura S."/>
            <person name="Takaki Y."/>
            <person name="Nagai Y."/>
            <person name="Toyoda A."/>
            <person name="Suzuki Y."/>
            <person name="Arimoto A."/>
            <person name="Ishii H."/>
            <person name="Satoh N."/>
            <person name="Nishiyama T."/>
            <person name="Hasebe M."/>
            <person name="Maruyama T."/>
            <person name="Minagawa J."/>
            <person name="Obokata J."/>
            <person name="Shigenobu S."/>
        </authorList>
    </citation>
    <scope>NUCLEOTIDE SEQUENCE [LARGE SCALE GENOMIC DNA]</scope>
</reference>
<comment type="caution">
    <text evidence="2">The sequence shown here is derived from an EMBL/GenBank/DDBJ whole genome shotgun (WGS) entry which is preliminary data.</text>
</comment>
<feature type="region of interest" description="Disordered" evidence="1">
    <location>
        <begin position="1"/>
        <end position="50"/>
    </location>
</feature>
<evidence type="ECO:0000313" key="3">
    <source>
        <dbReference type="Proteomes" id="UP000762676"/>
    </source>
</evidence>
<gene>
    <name evidence="2" type="ORF">ElyMa_006344000</name>
</gene>
<organism evidence="2 3">
    <name type="scientific">Elysia marginata</name>
    <dbReference type="NCBI Taxonomy" id="1093978"/>
    <lineage>
        <taxon>Eukaryota</taxon>
        <taxon>Metazoa</taxon>
        <taxon>Spiralia</taxon>
        <taxon>Lophotrochozoa</taxon>
        <taxon>Mollusca</taxon>
        <taxon>Gastropoda</taxon>
        <taxon>Heterobranchia</taxon>
        <taxon>Euthyneura</taxon>
        <taxon>Panpulmonata</taxon>
        <taxon>Sacoglossa</taxon>
        <taxon>Placobranchoidea</taxon>
        <taxon>Plakobranchidae</taxon>
        <taxon>Elysia</taxon>
    </lineage>
</organism>
<proteinExistence type="predicted"/>
<feature type="compositionally biased region" description="Basic residues" evidence="1">
    <location>
        <begin position="30"/>
        <end position="40"/>
    </location>
</feature>
<sequence>MYQCYSRPSSSRHPPGHELGSTEADVPQRPPRRSTLKRPHKADQHGVKLPVPPAPGPVCVCVWSVMRNAWSSTSR</sequence>
<feature type="compositionally biased region" description="Low complexity" evidence="1">
    <location>
        <begin position="1"/>
        <end position="13"/>
    </location>
</feature>
<protein>
    <submittedName>
        <fullName evidence="2">Uncharacterized protein</fullName>
    </submittedName>
</protein>
<dbReference type="Proteomes" id="UP000762676">
    <property type="component" value="Unassembled WGS sequence"/>
</dbReference>
<accession>A0AAV4HJZ5</accession>
<evidence type="ECO:0000313" key="2">
    <source>
        <dbReference type="EMBL" id="GFR98201.1"/>
    </source>
</evidence>
<dbReference type="AlphaFoldDB" id="A0AAV4HJZ5"/>
<evidence type="ECO:0000256" key="1">
    <source>
        <dbReference type="SAM" id="MobiDB-lite"/>
    </source>
</evidence>
<dbReference type="EMBL" id="BMAT01012728">
    <property type="protein sequence ID" value="GFR98201.1"/>
    <property type="molecule type" value="Genomic_DNA"/>
</dbReference>
<keyword evidence="3" id="KW-1185">Reference proteome</keyword>